<dbReference type="RefSeq" id="WP_369455366.1">
    <property type="nucleotide sequence ID" value="NZ_JBGCUO010000001.1"/>
</dbReference>
<reference evidence="1 2" key="1">
    <citation type="submission" date="2024-07" db="EMBL/GenBank/DDBJ databases">
        <authorList>
            <person name="Ren Q."/>
        </authorList>
    </citation>
    <scope>NUCLEOTIDE SEQUENCE [LARGE SCALE GENOMIC DNA]</scope>
    <source>
        <strain evidence="1 2">REN37</strain>
    </source>
</reference>
<comment type="caution">
    <text evidence="1">The sequence shown here is derived from an EMBL/GenBank/DDBJ whole genome shotgun (WGS) entry which is preliminary data.</text>
</comment>
<sequence>MDAARRQERWLWQTLATLVLLLWITPQHGLPERADYLPTAGNDLANQMGRYGLEALP</sequence>
<evidence type="ECO:0000313" key="2">
    <source>
        <dbReference type="Proteomes" id="UP001562065"/>
    </source>
</evidence>
<proteinExistence type="predicted"/>
<evidence type="ECO:0000313" key="1">
    <source>
        <dbReference type="EMBL" id="MEY1662125.1"/>
    </source>
</evidence>
<name>A0ABV4AHJ6_9GAMM</name>
<keyword evidence="2" id="KW-1185">Reference proteome</keyword>
<gene>
    <name evidence="1" type="ORF">AB5I84_08200</name>
</gene>
<dbReference type="Proteomes" id="UP001562065">
    <property type="component" value="Unassembled WGS sequence"/>
</dbReference>
<accession>A0ABV4AHJ6</accession>
<dbReference type="EMBL" id="JBGCUO010000001">
    <property type="protein sequence ID" value="MEY1662125.1"/>
    <property type="molecule type" value="Genomic_DNA"/>
</dbReference>
<organism evidence="1 2">
    <name type="scientific">Isoalcanivorax beigongshangi</name>
    <dbReference type="NCBI Taxonomy" id="3238810"/>
    <lineage>
        <taxon>Bacteria</taxon>
        <taxon>Pseudomonadati</taxon>
        <taxon>Pseudomonadota</taxon>
        <taxon>Gammaproteobacteria</taxon>
        <taxon>Oceanospirillales</taxon>
        <taxon>Alcanivoracaceae</taxon>
        <taxon>Isoalcanivorax</taxon>
    </lineage>
</organism>
<protein>
    <submittedName>
        <fullName evidence="1">Uncharacterized protein</fullName>
    </submittedName>
</protein>